<evidence type="ECO:0000256" key="7">
    <source>
        <dbReference type="ARBA" id="ARBA00023137"/>
    </source>
</evidence>
<keyword evidence="6" id="KW-0067">ATP-binding</keyword>
<dbReference type="InterPro" id="IPR027417">
    <property type="entry name" value="P-loop_NTPase"/>
</dbReference>
<dbReference type="GO" id="GO:0005886">
    <property type="term" value="C:plasma membrane"/>
    <property type="evidence" value="ECO:0007669"/>
    <property type="project" value="TreeGrafter"/>
</dbReference>
<comment type="similarity">
    <text evidence="1">Belongs to the CpsD/CapB family.</text>
</comment>
<dbReference type="GO" id="GO:0042802">
    <property type="term" value="F:identical protein binding"/>
    <property type="evidence" value="ECO:0007669"/>
    <property type="project" value="UniProtKB-ARBA"/>
</dbReference>
<comment type="caution">
    <text evidence="10">The sequence shown here is derived from an EMBL/GenBank/DDBJ whole genome shotgun (WGS) entry which is preliminary data.</text>
</comment>
<sequence>MNLKLPSFLTQSGKRKTKKDGVVRKLQIVSKEAPFQYVEAYKTLRTNINFIAASSGCKKIIVASSIPGEGKSNVAVNLCITLAESGKKVLLIDCDLRKPVIHKYLRINRKSMGLTNILSGEAKASDVIVRFSDLNIDVITAGVIPPNPAELLGSARMTNLLDSVSEQYDYVIIDTPPASVVTDAAVLSTMVDGVLFVVSHAKATIESATLAKKNLEAANANIIGAVLNGFDLKSTSKDSGYYYSYEYGYYK</sequence>
<keyword evidence="3" id="KW-0808">Transferase</keyword>
<evidence type="ECO:0000256" key="2">
    <source>
        <dbReference type="ARBA" id="ARBA00011903"/>
    </source>
</evidence>
<keyword evidence="5 10" id="KW-0418">Kinase</keyword>
<gene>
    <name evidence="10" type="ORF">H9882_06015</name>
</gene>
<evidence type="ECO:0000313" key="11">
    <source>
        <dbReference type="Proteomes" id="UP000713596"/>
    </source>
</evidence>
<evidence type="ECO:0000256" key="6">
    <source>
        <dbReference type="ARBA" id="ARBA00022840"/>
    </source>
</evidence>
<dbReference type="EMBL" id="JAHLFP010000049">
    <property type="protein sequence ID" value="MBU3806432.1"/>
    <property type="molecule type" value="Genomic_DNA"/>
</dbReference>
<evidence type="ECO:0000256" key="4">
    <source>
        <dbReference type="ARBA" id="ARBA00022741"/>
    </source>
</evidence>
<keyword evidence="4" id="KW-0547">Nucleotide-binding</keyword>
<dbReference type="AlphaFoldDB" id="A0A948T307"/>
<proteinExistence type="inferred from homology"/>
<dbReference type="EC" id="2.7.10.2" evidence="2"/>
<comment type="catalytic activity">
    <reaction evidence="8">
        <text>L-tyrosyl-[protein] + ATP = O-phospho-L-tyrosyl-[protein] + ADP + H(+)</text>
        <dbReference type="Rhea" id="RHEA:10596"/>
        <dbReference type="Rhea" id="RHEA-COMP:10136"/>
        <dbReference type="Rhea" id="RHEA-COMP:20101"/>
        <dbReference type="ChEBI" id="CHEBI:15378"/>
        <dbReference type="ChEBI" id="CHEBI:30616"/>
        <dbReference type="ChEBI" id="CHEBI:46858"/>
        <dbReference type="ChEBI" id="CHEBI:61978"/>
        <dbReference type="ChEBI" id="CHEBI:456216"/>
        <dbReference type="EC" id="2.7.10.2"/>
    </reaction>
</comment>
<evidence type="ECO:0000259" key="9">
    <source>
        <dbReference type="Pfam" id="PF13614"/>
    </source>
</evidence>
<reference evidence="10" key="1">
    <citation type="journal article" date="2021" name="PeerJ">
        <title>Extensive microbial diversity within the chicken gut microbiome revealed by metagenomics and culture.</title>
        <authorList>
            <person name="Gilroy R."/>
            <person name="Ravi A."/>
            <person name="Getino M."/>
            <person name="Pursley I."/>
            <person name="Horton D.L."/>
            <person name="Alikhan N.F."/>
            <person name="Baker D."/>
            <person name="Gharbi K."/>
            <person name="Hall N."/>
            <person name="Watson M."/>
            <person name="Adriaenssens E.M."/>
            <person name="Foster-Nyarko E."/>
            <person name="Jarju S."/>
            <person name="Secka A."/>
            <person name="Antonio M."/>
            <person name="Oren A."/>
            <person name="Chaudhuri R.R."/>
            <person name="La Ragione R."/>
            <person name="Hildebrand F."/>
            <person name="Pallen M.J."/>
        </authorList>
    </citation>
    <scope>NUCLEOTIDE SEQUENCE</scope>
    <source>
        <strain evidence="10">B5_2728</strain>
    </source>
</reference>
<dbReference type="CDD" id="cd05387">
    <property type="entry name" value="BY-kinase"/>
    <property type="match status" value="1"/>
</dbReference>
<keyword evidence="7" id="KW-0829">Tyrosine-protein kinase</keyword>
<feature type="domain" description="AAA" evidence="9">
    <location>
        <begin position="58"/>
        <end position="201"/>
    </location>
</feature>
<dbReference type="NCBIfam" id="TIGR01007">
    <property type="entry name" value="eps_fam"/>
    <property type="match status" value="1"/>
</dbReference>
<dbReference type="PANTHER" id="PTHR32309">
    <property type="entry name" value="TYROSINE-PROTEIN KINASE"/>
    <property type="match status" value="1"/>
</dbReference>
<reference evidence="10" key="2">
    <citation type="submission" date="2021-04" db="EMBL/GenBank/DDBJ databases">
        <authorList>
            <person name="Gilroy R."/>
        </authorList>
    </citation>
    <scope>NUCLEOTIDE SEQUENCE</scope>
    <source>
        <strain evidence="10">B5_2728</strain>
    </source>
</reference>
<accession>A0A948T307</accession>
<evidence type="ECO:0000256" key="8">
    <source>
        <dbReference type="ARBA" id="ARBA00051245"/>
    </source>
</evidence>
<protein>
    <recommendedName>
        <fullName evidence="2">non-specific protein-tyrosine kinase</fullName>
        <ecNumber evidence="2">2.7.10.2</ecNumber>
    </recommendedName>
</protein>
<dbReference type="InterPro" id="IPR050445">
    <property type="entry name" value="Bact_polysacc_biosynth/exp"/>
</dbReference>
<dbReference type="InterPro" id="IPR025669">
    <property type="entry name" value="AAA_dom"/>
</dbReference>
<dbReference type="FunFam" id="3.40.50.300:FF:000527">
    <property type="entry name" value="Tyrosine-protein kinase etk"/>
    <property type="match status" value="1"/>
</dbReference>
<evidence type="ECO:0000256" key="3">
    <source>
        <dbReference type="ARBA" id="ARBA00022679"/>
    </source>
</evidence>
<evidence type="ECO:0000256" key="1">
    <source>
        <dbReference type="ARBA" id="ARBA00007316"/>
    </source>
</evidence>
<dbReference type="GO" id="GO:0005524">
    <property type="term" value="F:ATP binding"/>
    <property type="evidence" value="ECO:0007669"/>
    <property type="project" value="UniProtKB-KW"/>
</dbReference>
<dbReference type="Proteomes" id="UP000713596">
    <property type="component" value="Unassembled WGS sequence"/>
</dbReference>
<evidence type="ECO:0000313" key="10">
    <source>
        <dbReference type="EMBL" id="MBU3806432.1"/>
    </source>
</evidence>
<dbReference type="Gene3D" id="3.40.50.300">
    <property type="entry name" value="P-loop containing nucleotide triphosphate hydrolases"/>
    <property type="match status" value="1"/>
</dbReference>
<dbReference type="InterPro" id="IPR005702">
    <property type="entry name" value="Wzc-like_C"/>
</dbReference>
<dbReference type="PANTHER" id="PTHR32309:SF13">
    <property type="entry name" value="FERRIC ENTEROBACTIN TRANSPORT PROTEIN FEPE"/>
    <property type="match status" value="1"/>
</dbReference>
<dbReference type="SUPFAM" id="SSF52540">
    <property type="entry name" value="P-loop containing nucleoside triphosphate hydrolases"/>
    <property type="match status" value="1"/>
</dbReference>
<dbReference type="Pfam" id="PF13614">
    <property type="entry name" value="AAA_31"/>
    <property type="match status" value="1"/>
</dbReference>
<dbReference type="GO" id="GO:0004715">
    <property type="term" value="F:non-membrane spanning protein tyrosine kinase activity"/>
    <property type="evidence" value="ECO:0007669"/>
    <property type="project" value="UniProtKB-EC"/>
</dbReference>
<name>A0A948T307_9FIRM</name>
<evidence type="ECO:0000256" key="5">
    <source>
        <dbReference type="ARBA" id="ARBA00022777"/>
    </source>
</evidence>
<organism evidence="10 11">
    <name type="scientific">Candidatus Allofournierella pullistercoris</name>
    <dbReference type="NCBI Taxonomy" id="2838597"/>
    <lineage>
        <taxon>Bacteria</taxon>
        <taxon>Bacillati</taxon>
        <taxon>Bacillota</taxon>
        <taxon>Clostridia</taxon>
        <taxon>Eubacteriales</taxon>
        <taxon>Oscillospiraceae</taxon>
        <taxon>Allofournierella</taxon>
    </lineage>
</organism>